<keyword evidence="1" id="KW-0732">Signal</keyword>
<proteinExistence type="predicted"/>
<dbReference type="SUPFAM" id="SSF49695">
    <property type="entry name" value="gamma-Crystallin-like"/>
    <property type="match status" value="1"/>
</dbReference>
<organism evidence="2 3">
    <name type="scientific">Meganyctiphanes norvegica</name>
    <name type="common">Northern krill</name>
    <name type="synonym">Thysanopoda norvegica</name>
    <dbReference type="NCBI Taxonomy" id="48144"/>
    <lineage>
        <taxon>Eukaryota</taxon>
        <taxon>Metazoa</taxon>
        <taxon>Ecdysozoa</taxon>
        <taxon>Arthropoda</taxon>
        <taxon>Crustacea</taxon>
        <taxon>Multicrustacea</taxon>
        <taxon>Malacostraca</taxon>
        <taxon>Eumalacostraca</taxon>
        <taxon>Eucarida</taxon>
        <taxon>Euphausiacea</taxon>
        <taxon>Euphausiidae</taxon>
        <taxon>Meganyctiphanes</taxon>
    </lineage>
</organism>
<dbReference type="InterPro" id="IPR011024">
    <property type="entry name" value="G_crystallin-like"/>
</dbReference>
<reference evidence="2 3" key="1">
    <citation type="submission" date="2024-05" db="EMBL/GenBank/DDBJ databases">
        <authorList>
            <person name="Wallberg A."/>
        </authorList>
    </citation>
    <scope>NUCLEOTIDE SEQUENCE [LARGE SCALE GENOMIC DNA]</scope>
</reference>
<accession>A0AAV2RWR3</accession>
<keyword evidence="3" id="KW-1185">Reference proteome</keyword>
<feature type="non-terminal residue" evidence="2">
    <location>
        <position position="1"/>
    </location>
</feature>
<dbReference type="AlphaFoldDB" id="A0AAV2RWR3"/>
<name>A0AAV2RWR3_MEGNR</name>
<dbReference type="Gene3D" id="2.60.20.10">
    <property type="entry name" value="Crystallins"/>
    <property type="match status" value="2"/>
</dbReference>
<evidence type="ECO:0000313" key="3">
    <source>
        <dbReference type="Proteomes" id="UP001497623"/>
    </source>
</evidence>
<evidence type="ECO:0000313" key="2">
    <source>
        <dbReference type="EMBL" id="CAL4140337.1"/>
    </source>
</evidence>
<dbReference type="EMBL" id="CAXKWB010031838">
    <property type="protein sequence ID" value="CAL4140337.1"/>
    <property type="molecule type" value="Genomic_DNA"/>
</dbReference>
<evidence type="ECO:0000256" key="1">
    <source>
        <dbReference type="SAM" id="SignalP"/>
    </source>
</evidence>
<sequence length="235" mass="25938">TWVDNTMASQLIFTVLLCLATAYGSPVGTDAPSSGPYIELYSGTGQTGASVTITEYAHDLSILGWDDLARSFCAVGVWILYDNTNYNMNNGPFSSWSEVTINAERGCHDIPVTHHGKLSSVRFSGSGDLRDETATMYHGYFFMGGEDLIIRDMDELGDFEREASSMIVTGESTWTVYSEEYYEGISICLEPWNIGNSQYVGAFEVNDIGMPNNVISSIKKGCFSKNVIKYQPKLQ</sequence>
<feature type="chain" id="PRO_5043752269" evidence="1">
    <location>
        <begin position="25"/>
        <end position="235"/>
    </location>
</feature>
<dbReference type="Proteomes" id="UP001497623">
    <property type="component" value="Unassembled WGS sequence"/>
</dbReference>
<feature type="signal peptide" evidence="1">
    <location>
        <begin position="1"/>
        <end position="24"/>
    </location>
</feature>
<gene>
    <name evidence="2" type="ORF">MNOR_LOCUS28609</name>
</gene>
<protein>
    <submittedName>
        <fullName evidence="2">Uncharacterized protein</fullName>
    </submittedName>
</protein>
<comment type="caution">
    <text evidence="2">The sequence shown here is derived from an EMBL/GenBank/DDBJ whole genome shotgun (WGS) entry which is preliminary data.</text>
</comment>